<evidence type="ECO:0000313" key="7">
    <source>
        <dbReference type="Ensembl" id="ENSSHAP00000024820.1"/>
    </source>
</evidence>
<dbReference type="OrthoDB" id="6493910at2759"/>
<dbReference type="OMA" id="KFQREYF"/>
<dbReference type="Ensembl" id="ENSSHAT00000044959.1">
    <property type="protein sequence ID" value="ENSSHAP00000024820.1"/>
    <property type="gene ID" value="ENSSHAG00000023668.1"/>
</dbReference>
<reference evidence="7 8" key="1">
    <citation type="journal article" date="2011" name="Proc. Natl. Acad. Sci. U.S.A.">
        <title>Genetic diversity and population structure of the endangered marsupial Sarcophilus harrisii (Tasmanian devil).</title>
        <authorList>
            <person name="Miller W."/>
            <person name="Hayes V.M."/>
            <person name="Ratan A."/>
            <person name="Petersen D.C."/>
            <person name="Wittekindt N.E."/>
            <person name="Miller J."/>
            <person name="Walenz B."/>
            <person name="Knight J."/>
            <person name="Qi J."/>
            <person name="Zhao F."/>
            <person name="Wang Q."/>
            <person name="Bedoya-Reina O.C."/>
            <person name="Katiyar N."/>
            <person name="Tomsho L.P."/>
            <person name="Kasson L.M."/>
            <person name="Hardie R.A."/>
            <person name="Woodbridge P."/>
            <person name="Tindall E.A."/>
            <person name="Bertelsen M.F."/>
            <person name="Dixon D."/>
            <person name="Pyecroft S."/>
            <person name="Helgen K.M."/>
            <person name="Lesk A.M."/>
            <person name="Pringle T.H."/>
            <person name="Patterson N."/>
            <person name="Zhang Y."/>
            <person name="Kreiss A."/>
            <person name="Woods G.M."/>
            <person name="Jones M.E."/>
            <person name="Schuster S.C."/>
        </authorList>
    </citation>
    <scope>NUCLEOTIDE SEQUENCE [LARGE SCALE GENOMIC DNA]</scope>
</reference>
<accession>A0A7N4NM24</accession>
<evidence type="ECO:0000256" key="4">
    <source>
        <dbReference type="ARBA" id="ARBA00023242"/>
    </source>
</evidence>
<evidence type="ECO:0000313" key="8">
    <source>
        <dbReference type="Proteomes" id="UP000007648"/>
    </source>
</evidence>
<dbReference type="FunCoup" id="A0A7N4NM24">
    <property type="interactions" value="1573"/>
</dbReference>
<dbReference type="PRINTS" id="PR02029">
    <property type="entry name" value="ACTREGSIRT1"/>
</dbReference>
<reference evidence="7" key="3">
    <citation type="submission" date="2025-09" db="UniProtKB">
        <authorList>
            <consortium name="Ensembl"/>
        </authorList>
    </citation>
    <scope>IDENTIFICATION</scope>
</reference>
<comment type="similarity">
    <text evidence="2">Belongs to the AROS family.</text>
</comment>
<dbReference type="CTD" id="91582"/>
<evidence type="ECO:0000256" key="3">
    <source>
        <dbReference type="ARBA" id="ARBA00016855"/>
    </source>
</evidence>
<proteinExistence type="inferred from homology"/>
<reference evidence="7" key="2">
    <citation type="submission" date="2025-08" db="UniProtKB">
        <authorList>
            <consortium name="Ensembl"/>
        </authorList>
    </citation>
    <scope>IDENTIFICATION</scope>
</reference>
<comment type="subcellular location">
    <subcellularLocation>
        <location evidence="1">Nucleus</location>
        <location evidence="1">Nucleolus</location>
    </subcellularLocation>
</comment>
<dbReference type="KEGG" id="shr:100917095"/>
<feature type="compositionally biased region" description="Basic residues" evidence="6">
    <location>
        <begin position="95"/>
        <end position="107"/>
    </location>
</feature>
<feature type="compositionally biased region" description="Basic and acidic residues" evidence="6">
    <location>
        <begin position="53"/>
        <end position="62"/>
    </location>
</feature>
<protein>
    <recommendedName>
        <fullName evidence="3">Active regulator of SIRT1</fullName>
    </recommendedName>
    <alternativeName>
        <fullName evidence="5">40S ribosomal protein S19-binding protein 1</fullName>
    </alternativeName>
</protein>
<evidence type="ECO:0000256" key="1">
    <source>
        <dbReference type="ARBA" id="ARBA00004604"/>
    </source>
</evidence>
<evidence type="ECO:0000256" key="5">
    <source>
        <dbReference type="ARBA" id="ARBA00032748"/>
    </source>
</evidence>
<dbReference type="GO" id="GO:0019899">
    <property type="term" value="F:enzyme binding"/>
    <property type="evidence" value="ECO:0007669"/>
    <property type="project" value="TreeGrafter"/>
</dbReference>
<dbReference type="InParanoid" id="A0A7N4NM24"/>
<evidence type="ECO:0000256" key="6">
    <source>
        <dbReference type="SAM" id="MobiDB-lite"/>
    </source>
</evidence>
<sequence>MSASLLRKGLELLGEPAGSGPAPARGRHSRIPEKKRPSRRNQATAKGRVPKSALEEFQKRQRRDHLQENLRFMKKKLVAVDPKITTKILLQNQGRKAKDRPATKLKKEKPQGTVFTEEDFRKFQEEYFGNSGTK</sequence>
<dbReference type="Proteomes" id="UP000007648">
    <property type="component" value="Unassembled WGS sequence"/>
</dbReference>
<dbReference type="GeneTree" id="ENSGT00390000016774"/>
<dbReference type="GeneID" id="100917095"/>
<dbReference type="RefSeq" id="XP_003771045.1">
    <property type="nucleotide sequence ID" value="XM_003770997.4"/>
</dbReference>
<feature type="region of interest" description="Disordered" evidence="6">
    <location>
        <begin position="1"/>
        <end position="62"/>
    </location>
</feature>
<dbReference type="AlphaFoldDB" id="A0A7N4NM24"/>
<dbReference type="GO" id="GO:0005730">
    <property type="term" value="C:nucleolus"/>
    <property type="evidence" value="ECO:0007669"/>
    <property type="project" value="UniProtKB-SubCell"/>
</dbReference>
<dbReference type="Pfam" id="PF15684">
    <property type="entry name" value="AROS"/>
    <property type="match status" value="1"/>
</dbReference>
<dbReference type="PANTHER" id="PTHR31454:SF2">
    <property type="entry name" value="ACTIVE REGULATOR OF SIRT1"/>
    <property type="match status" value="1"/>
</dbReference>
<name>A0A7N4NM24_SARHA</name>
<keyword evidence="4" id="KW-0539">Nucleus</keyword>
<organism evidence="7 8">
    <name type="scientific">Sarcophilus harrisii</name>
    <name type="common">Tasmanian devil</name>
    <name type="synonym">Sarcophilus laniarius</name>
    <dbReference type="NCBI Taxonomy" id="9305"/>
    <lineage>
        <taxon>Eukaryota</taxon>
        <taxon>Metazoa</taxon>
        <taxon>Chordata</taxon>
        <taxon>Craniata</taxon>
        <taxon>Vertebrata</taxon>
        <taxon>Euteleostomi</taxon>
        <taxon>Mammalia</taxon>
        <taxon>Metatheria</taxon>
        <taxon>Dasyuromorphia</taxon>
        <taxon>Dasyuridae</taxon>
        <taxon>Sarcophilus</taxon>
    </lineage>
</organism>
<dbReference type="InterPro" id="IPR023262">
    <property type="entry name" value="AROS"/>
</dbReference>
<feature type="region of interest" description="Disordered" evidence="6">
    <location>
        <begin position="91"/>
        <end position="113"/>
    </location>
</feature>
<keyword evidence="8" id="KW-1185">Reference proteome</keyword>
<dbReference type="PANTHER" id="PTHR31454">
    <property type="entry name" value="ACTIVE REGULATOR OF SIRT1"/>
    <property type="match status" value="1"/>
</dbReference>
<gene>
    <name evidence="7" type="primary">RPS19BP1</name>
</gene>
<evidence type="ECO:0000256" key="2">
    <source>
        <dbReference type="ARBA" id="ARBA00007318"/>
    </source>
</evidence>